<dbReference type="Pfam" id="PF00005">
    <property type="entry name" value="ABC_tran"/>
    <property type="match status" value="1"/>
</dbReference>
<keyword evidence="5" id="KW-0547">Nucleotide-binding</keyword>
<organism evidence="12 13">
    <name type="scientific">Pseudooceanicola atlanticus</name>
    <dbReference type="NCBI Taxonomy" id="1461694"/>
    <lineage>
        <taxon>Bacteria</taxon>
        <taxon>Pseudomonadati</taxon>
        <taxon>Pseudomonadota</taxon>
        <taxon>Alphaproteobacteria</taxon>
        <taxon>Rhodobacterales</taxon>
        <taxon>Paracoccaceae</taxon>
        <taxon>Pseudooceanicola</taxon>
    </lineage>
</organism>
<dbReference type="PROSITE" id="PS50893">
    <property type="entry name" value="ABC_TRANSPORTER_2"/>
    <property type="match status" value="1"/>
</dbReference>
<keyword evidence="3 9" id="KW-0500">Molybdenum</keyword>
<proteinExistence type="predicted"/>
<keyword evidence="6 12" id="KW-0067">ATP-binding</keyword>
<evidence type="ECO:0000256" key="6">
    <source>
        <dbReference type="ARBA" id="ARBA00022840"/>
    </source>
</evidence>
<dbReference type="SUPFAM" id="SSF50331">
    <property type="entry name" value="MOP-like"/>
    <property type="match status" value="1"/>
</dbReference>
<dbReference type="eggNOG" id="COG4148">
    <property type="taxonomic scope" value="Bacteria"/>
</dbReference>
<gene>
    <name evidence="12" type="ORF">ATO9_10995</name>
</gene>
<evidence type="ECO:0000256" key="4">
    <source>
        <dbReference type="ARBA" id="ARBA00022519"/>
    </source>
</evidence>
<evidence type="ECO:0000259" key="11">
    <source>
        <dbReference type="PROSITE" id="PS51866"/>
    </source>
</evidence>
<evidence type="ECO:0000256" key="7">
    <source>
        <dbReference type="ARBA" id="ARBA00022967"/>
    </source>
</evidence>
<dbReference type="PANTHER" id="PTHR43514">
    <property type="entry name" value="ABC TRANSPORTER I FAMILY MEMBER 10"/>
    <property type="match status" value="1"/>
</dbReference>
<comment type="caution">
    <text evidence="12">The sequence shown here is derived from an EMBL/GenBank/DDBJ whole genome shotgun (WGS) entry which is preliminary data.</text>
</comment>
<dbReference type="OrthoDB" id="9802264at2"/>
<dbReference type="InterPro" id="IPR027417">
    <property type="entry name" value="P-loop_NTPase"/>
</dbReference>
<dbReference type="PANTHER" id="PTHR43514:SF4">
    <property type="entry name" value="ABC TRANSPORTER I FAMILY MEMBER 10"/>
    <property type="match status" value="1"/>
</dbReference>
<dbReference type="InterPro" id="IPR003593">
    <property type="entry name" value="AAA+_ATPase"/>
</dbReference>
<dbReference type="GO" id="GO:0016020">
    <property type="term" value="C:membrane"/>
    <property type="evidence" value="ECO:0007669"/>
    <property type="project" value="InterPro"/>
</dbReference>
<dbReference type="SUPFAM" id="SSF52540">
    <property type="entry name" value="P-loop containing nucleoside triphosphate hydrolases"/>
    <property type="match status" value="1"/>
</dbReference>
<dbReference type="Gene3D" id="2.40.50.100">
    <property type="match status" value="1"/>
</dbReference>
<dbReference type="SMART" id="SM00382">
    <property type="entry name" value="AAA"/>
    <property type="match status" value="1"/>
</dbReference>
<reference evidence="12 13" key="1">
    <citation type="journal article" date="2015" name="Antonie Van Leeuwenhoek">
        <title>Pseudooceanicola atlanticus gen. nov. sp. nov., isolated from surface seawater of the Atlantic Ocean and reclassification of Oceanicola batsensis, Oceanicola marinus, Oceanicola nitratireducens, Oceanicola nanhaiensis, Oceanicola antarcticus and Oceanicola flagellatus, as Pseudooceanicola batsensis comb. nov., Pseudooceanicola marinus comb. nov., Pseudooceanicola nitratireducens comb. nov., Pseudooceanicola nanhaiensis comb. nov., Pseudooceanicola antarcticus comb. nov., and Pseudooceanicola flagellatus comb. nov.</title>
        <authorList>
            <person name="Lai Q."/>
            <person name="Li G."/>
            <person name="Liu X."/>
            <person name="Du Y."/>
            <person name="Sun F."/>
            <person name="Shao Z."/>
        </authorList>
    </citation>
    <scope>NUCLEOTIDE SEQUENCE [LARGE SCALE GENOMIC DNA]</scope>
    <source>
        <strain evidence="12 13">22II-s11g</strain>
    </source>
</reference>
<dbReference type="InterPro" id="IPR017871">
    <property type="entry name" value="ABC_transporter-like_CS"/>
</dbReference>
<dbReference type="InterPro" id="IPR005116">
    <property type="entry name" value="Transp-assoc_OB_typ1"/>
</dbReference>
<name>A0A0A0EFK0_9RHOB</name>
<keyword evidence="2" id="KW-1003">Cell membrane</keyword>
<evidence type="ECO:0000256" key="5">
    <source>
        <dbReference type="ARBA" id="ARBA00022741"/>
    </source>
</evidence>
<dbReference type="GO" id="GO:0005524">
    <property type="term" value="F:ATP binding"/>
    <property type="evidence" value="ECO:0007669"/>
    <property type="project" value="UniProtKB-KW"/>
</dbReference>
<keyword evidence="4" id="KW-0997">Cell inner membrane</keyword>
<dbReference type="InterPro" id="IPR050334">
    <property type="entry name" value="Molybdenum_import_ModC"/>
</dbReference>
<evidence type="ECO:0000259" key="10">
    <source>
        <dbReference type="PROSITE" id="PS50893"/>
    </source>
</evidence>
<feature type="domain" description="Mop" evidence="11">
    <location>
        <begin position="286"/>
        <end position="352"/>
    </location>
</feature>
<dbReference type="InterPro" id="IPR011868">
    <property type="entry name" value="ModC_ABC_ATP-bd"/>
</dbReference>
<dbReference type="GO" id="GO:0016887">
    <property type="term" value="F:ATP hydrolysis activity"/>
    <property type="evidence" value="ECO:0007669"/>
    <property type="project" value="InterPro"/>
</dbReference>
<evidence type="ECO:0000256" key="3">
    <source>
        <dbReference type="ARBA" id="ARBA00022505"/>
    </source>
</evidence>
<evidence type="ECO:0000256" key="8">
    <source>
        <dbReference type="ARBA" id="ARBA00023136"/>
    </source>
</evidence>
<dbReference type="Gene3D" id="3.40.50.300">
    <property type="entry name" value="P-loop containing nucleotide triphosphate hydrolases"/>
    <property type="match status" value="1"/>
</dbReference>
<evidence type="ECO:0000256" key="2">
    <source>
        <dbReference type="ARBA" id="ARBA00022475"/>
    </source>
</evidence>
<dbReference type="InterPro" id="IPR008995">
    <property type="entry name" value="Mo/tungstate-bd_C_term_dom"/>
</dbReference>
<dbReference type="NCBIfam" id="TIGR02142">
    <property type="entry name" value="modC_ABC"/>
    <property type="match status" value="1"/>
</dbReference>
<evidence type="ECO:0000256" key="1">
    <source>
        <dbReference type="ARBA" id="ARBA00022448"/>
    </source>
</evidence>
<accession>A0A0A0EFK0</accession>
<feature type="domain" description="ABC transporter" evidence="10">
    <location>
        <begin position="2"/>
        <end position="227"/>
    </location>
</feature>
<keyword evidence="7" id="KW-1278">Translocase</keyword>
<dbReference type="GO" id="GO:0015098">
    <property type="term" value="F:molybdate ion transmembrane transporter activity"/>
    <property type="evidence" value="ECO:0007669"/>
    <property type="project" value="InterPro"/>
</dbReference>
<dbReference type="PROSITE" id="PS00211">
    <property type="entry name" value="ABC_TRANSPORTER_1"/>
    <property type="match status" value="1"/>
</dbReference>
<evidence type="ECO:0000256" key="9">
    <source>
        <dbReference type="PROSITE-ProRule" id="PRU01213"/>
    </source>
</evidence>
<dbReference type="InterPro" id="IPR003439">
    <property type="entry name" value="ABC_transporter-like_ATP-bd"/>
</dbReference>
<dbReference type="Proteomes" id="UP000030004">
    <property type="component" value="Unassembled WGS sequence"/>
</dbReference>
<dbReference type="GO" id="GO:0140359">
    <property type="term" value="F:ABC-type transporter activity"/>
    <property type="evidence" value="ECO:0007669"/>
    <property type="project" value="InterPro"/>
</dbReference>
<protein>
    <submittedName>
        <fullName evidence="12">Molybdenum ABC transporter ATP-binding protein</fullName>
    </submittedName>
</protein>
<sequence length="356" mass="37453">MSLSVDIRHQLGDTALAATFETEGGVTALFGRSGAGKTSVVNAVAGLLRPREGRIVLGDRVLLDRAAGIDVAVHRRRVGYVFQDARLFPHLSVRGNLLFGAPDDRHLGRIADLLGIEGLLDRRPRALSGGEKARVAIGRALLSDPALLLMDEPLASLDQARKEEILPYLERLRDEAGLPILYVSHAVEEVARLANTLVLLDRGQVVRAGPAEALFADPGLAPMLGPRAAGALLSGQITAHHADGLTEVAVSGGRLILPGVGGAEGRRLRVRIEAQDVMLSLTRPEGISALNILPARVTTLHDGQGPGVMVQLAAGKDLILARITRRSAEALALAPGTECYAVIKSVAVAPGDVGRS</sequence>
<keyword evidence="8" id="KW-0472">Membrane</keyword>
<evidence type="ECO:0000313" key="13">
    <source>
        <dbReference type="Proteomes" id="UP000030004"/>
    </source>
</evidence>
<dbReference type="Pfam" id="PF03459">
    <property type="entry name" value="TOBE"/>
    <property type="match status" value="1"/>
</dbReference>
<dbReference type="STRING" id="1461694.ATO9_10995"/>
<dbReference type="PROSITE" id="PS51866">
    <property type="entry name" value="MOP"/>
    <property type="match status" value="1"/>
</dbReference>
<evidence type="ECO:0000313" key="12">
    <source>
        <dbReference type="EMBL" id="KGM49184.1"/>
    </source>
</evidence>
<keyword evidence="13" id="KW-1185">Reference proteome</keyword>
<keyword evidence="1" id="KW-0813">Transport</keyword>
<dbReference type="EMBL" id="AQQX01000003">
    <property type="protein sequence ID" value="KGM49184.1"/>
    <property type="molecule type" value="Genomic_DNA"/>
</dbReference>
<dbReference type="RefSeq" id="WP_043748307.1">
    <property type="nucleotide sequence ID" value="NZ_AQQX01000003.1"/>
</dbReference>
<dbReference type="InterPro" id="IPR004606">
    <property type="entry name" value="Mop_domain"/>
</dbReference>
<dbReference type="AlphaFoldDB" id="A0A0A0EFK0"/>